<evidence type="ECO:0000313" key="6">
    <source>
        <dbReference type="Proteomes" id="UP000305888"/>
    </source>
</evidence>
<feature type="binding site" evidence="4">
    <location>
        <position position="132"/>
    </location>
    <ligand>
        <name>a divalent metal cation</name>
        <dbReference type="ChEBI" id="CHEBI:60240"/>
        <label>2</label>
    </ligand>
</feature>
<dbReference type="InterPro" id="IPR018228">
    <property type="entry name" value="DNase_TatD-rel_CS"/>
</dbReference>
<comment type="similarity">
    <text evidence="1">Belongs to the metallo-dependent hydrolases superfamily. TatD-type hydrolase family.</text>
</comment>
<dbReference type="InterPro" id="IPR032466">
    <property type="entry name" value="Metal_Hydrolase"/>
</dbReference>
<dbReference type="PROSITE" id="PS01090">
    <property type="entry name" value="TATD_2"/>
    <property type="match status" value="1"/>
</dbReference>
<keyword evidence="6" id="KW-1185">Reference proteome</keyword>
<dbReference type="PROSITE" id="PS01137">
    <property type="entry name" value="TATD_1"/>
    <property type="match status" value="1"/>
</dbReference>
<dbReference type="InterPro" id="IPR001130">
    <property type="entry name" value="TatD-like"/>
</dbReference>
<evidence type="ECO:0000256" key="4">
    <source>
        <dbReference type="PIRSR" id="PIRSR005902-1"/>
    </source>
</evidence>
<feature type="binding site" evidence="4">
    <location>
        <position position="158"/>
    </location>
    <ligand>
        <name>a divalent metal cation</name>
        <dbReference type="ChEBI" id="CHEBI:60240"/>
        <label>2</label>
    </ligand>
</feature>
<dbReference type="AlphaFoldDB" id="A0A5B8FQV5"/>
<gene>
    <name evidence="5" type="ORF">FDP22_02495</name>
</gene>
<dbReference type="KEGG" id="ppru:FDP22_02495"/>
<name>A0A5B8FQV5_9RHOB</name>
<organism evidence="5 6">
    <name type="scientific">Paroceanicella profunda</name>
    <dbReference type="NCBI Taxonomy" id="2579971"/>
    <lineage>
        <taxon>Bacteria</taxon>
        <taxon>Pseudomonadati</taxon>
        <taxon>Pseudomonadota</taxon>
        <taxon>Alphaproteobacteria</taxon>
        <taxon>Rhodobacterales</taxon>
        <taxon>Paracoccaceae</taxon>
        <taxon>Paroceanicella</taxon>
    </lineage>
</organism>
<dbReference type="CDD" id="cd01310">
    <property type="entry name" value="TatD_DNAse"/>
    <property type="match status" value="1"/>
</dbReference>
<accession>A0A5B8FQV5</accession>
<feature type="binding site" evidence="4">
    <location>
        <position position="96"/>
    </location>
    <ligand>
        <name>a divalent metal cation</name>
        <dbReference type="ChEBI" id="CHEBI:60240"/>
        <label>1</label>
    </ligand>
</feature>
<dbReference type="OrthoDB" id="9810005at2"/>
<dbReference type="InterPro" id="IPR015991">
    <property type="entry name" value="TatD/YcfH-like"/>
</dbReference>
<dbReference type="SUPFAM" id="SSF51556">
    <property type="entry name" value="Metallo-dependent hydrolases"/>
    <property type="match status" value="1"/>
</dbReference>
<feature type="binding site" evidence="4">
    <location>
        <position position="12"/>
    </location>
    <ligand>
        <name>a divalent metal cation</name>
        <dbReference type="ChEBI" id="CHEBI:60240"/>
        <label>1</label>
    </ligand>
</feature>
<dbReference type="PANTHER" id="PTHR46124:SF2">
    <property type="entry name" value="D-AMINOACYL-TRNA DEACYLASE"/>
    <property type="match status" value="1"/>
</dbReference>
<reference evidence="5 6" key="1">
    <citation type="submission" date="2019-06" db="EMBL/GenBank/DDBJ databases">
        <title>Genome sequence of Rhodobacteraceae bacterium D4M1.</title>
        <authorList>
            <person name="Cao J."/>
        </authorList>
    </citation>
    <scope>NUCLEOTIDE SEQUENCE [LARGE SCALE GENOMIC DNA]</scope>
    <source>
        <strain evidence="5 6">D4M1</strain>
    </source>
</reference>
<feature type="binding site" evidence="4">
    <location>
        <position position="10"/>
    </location>
    <ligand>
        <name>a divalent metal cation</name>
        <dbReference type="ChEBI" id="CHEBI:60240"/>
        <label>1</label>
    </ligand>
</feature>
<evidence type="ECO:0000256" key="3">
    <source>
        <dbReference type="ARBA" id="ARBA00022801"/>
    </source>
</evidence>
<dbReference type="RefSeq" id="WP_138576505.1">
    <property type="nucleotide sequence ID" value="NZ_CP040818.1"/>
</dbReference>
<dbReference type="GO" id="GO:0004536">
    <property type="term" value="F:DNA nuclease activity"/>
    <property type="evidence" value="ECO:0007669"/>
    <property type="project" value="InterPro"/>
</dbReference>
<evidence type="ECO:0000256" key="2">
    <source>
        <dbReference type="ARBA" id="ARBA00022723"/>
    </source>
</evidence>
<keyword evidence="2 4" id="KW-0479">Metal-binding</keyword>
<protein>
    <submittedName>
        <fullName evidence="5">TatD family deoxyribonuclease</fullName>
    </submittedName>
</protein>
<dbReference type="Proteomes" id="UP000305888">
    <property type="component" value="Chromosome"/>
</dbReference>
<dbReference type="Gene3D" id="3.20.20.140">
    <property type="entry name" value="Metal-dependent hydrolases"/>
    <property type="match status" value="1"/>
</dbReference>
<sequence length="278" mass="29774">MTSPALVDSHCHLDFPELMEDLPGVLSRAAAAGVTRMVTICTKLRTEPAVRAIAEAHAPVFYAAGTHPMSAAEEPMASVEELERIALHPKMVGIGETGLDYHYTAESAAVQRESLRIHIEAARRTGLPLIIHARAADEDMARILTEEHRAGAYTCVMHCFSSSAELGRAALDLGFYLSMSGIAAFPRSGALREIFAAAPRERILVETDSPYLAPPPHRGKRNEPGFVALTAKVGAEAFGMEEAEFAALTSANFDRLFTKAAAWTDTGADTGTTPRTGA</sequence>
<dbReference type="GO" id="GO:0005829">
    <property type="term" value="C:cytosol"/>
    <property type="evidence" value="ECO:0007669"/>
    <property type="project" value="TreeGrafter"/>
</dbReference>
<dbReference type="GO" id="GO:0046872">
    <property type="term" value="F:metal ion binding"/>
    <property type="evidence" value="ECO:0007669"/>
    <property type="project" value="UniProtKB-KW"/>
</dbReference>
<dbReference type="GO" id="GO:0016788">
    <property type="term" value="F:hydrolase activity, acting on ester bonds"/>
    <property type="evidence" value="ECO:0007669"/>
    <property type="project" value="InterPro"/>
</dbReference>
<evidence type="ECO:0000256" key="1">
    <source>
        <dbReference type="ARBA" id="ARBA00009275"/>
    </source>
</evidence>
<dbReference type="NCBIfam" id="TIGR00010">
    <property type="entry name" value="YchF/TatD family DNA exonuclease"/>
    <property type="match status" value="1"/>
</dbReference>
<keyword evidence="3" id="KW-0378">Hydrolase</keyword>
<evidence type="ECO:0000313" key="5">
    <source>
        <dbReference type="EMBL" id="QDL90755.1"/>
    </source>
</evidence>
<dbReference type="PIRSF" id="PIRSF005902">
    <property type="entry name" value="DNase_TatD"/>
    <property type="match status" value="1"/>
</dbReference>
<dbReference type="Pfam" id="PF01026">
    <property type="entry name" value="TatD_DNase"/>
    <property type="match status" value="1"/>
</dbReference>
<dbReference type="PANTHER" id="PTHR46124">
    <property type="entry name" value="D-AMINOACYL-TRNA DEACYLASE"/>
    <property type="match status" value="1"/>
</dbReference>
<feature type="binding site" evidence="4">
    <location>
        <position position="208"/>
    </location>
    <ligand>
        <name>a divalent metal cation</name>
        <dbReference type="ChEBI" id="CHEBI:60240"/>
        <label>1</label>
    </ligand>
</feature>
<dbReference type="EMBL" id="CP040818">
    <property type="protein sequence ID" value="QDL90755.1"/>
    <property type="molecule type" value="Genomic_DNA"/>
</dbReference>
<proteinExistence type="inferred from homology"/>
<dbReference type="FunFam" id="3.20.20.140:FF:000005">
    <property type="entry name" value="TatD family hydrolase"/>
    <property type="match status" value="1"/>
</dbReference>